<dbReference type="STRING" id="1664694.A0A0N1H550"/>
<dbReference type="PRINTS" id="PR00080">
    <property type="entry name" value="SDRFAMILY"/>
</dbReference>
<feature type="transmembrane region" description="Helical" evidence="14">
    <location>
        <begin position="20"/>
        <end position="44"/>
    </location>
</feature>
<dbReference type="InterPro" id="IPR036291">
    <property type="entry name" value="NAD(P)-bd_dom_sf"/>
</dbReference>
<dbReference type="EMBL" id="LFJN01000024">
    <property type="protein sequence ID" value="KPI37382.1"/>
    <property type="molecule type" value="Genomic_DNA"/>
</dbReference>
<dbReference type="SUPFAM" id="SSF51735">
    <property type="entry name" value="NAD(P)-binding Rossmann-fold domains"/>
    <property type="match status" value="1"/>
</dbReference>
<dbReference type="VEuPathDB" id="FungiDB:AB675_10236"/>
<evidence type="ECO:0000256" key="7">
    <source>
        <dbReference type="ARBA" id="ARBA00022989"/>
    </source>
</evidence>
<comment type="similarity">
    <text evidence="12 13">Belongs to the short-chain dehydrogenases/reductases (SDR) family.</text>
</comment>
<dbReference type="CDD" id="cd05356">
    <property type="entry name" value="17beta-HSD1_like_SDR_c"/>
    <property type="match status" value="1"/>
</dbReference>
<evidence type="ECO:0000256" key="5">
    <source>
        <dbReference type="ARBA" id="ARBA00022832"/>
    </source>
</evidence>
<evidence type="ECO:0000256" key="11">
    <source>
        <dbReference type="ARBA" id="ARBA00023160"/>
    </source>
</evidence>
<evidence type="ECO:0000256" key="2">
    <source>
        <dbReference type="ARBA" id="ARBA00022516"/>
    </source>
</evidence>
<comment type="function">
    <text evidence="12">Component of the microsomal membrane bound fatty acid elongation system, which produces the 26-carbon very long-chain fatty acids (VLCFA) from palmitate. Catalyzes the reduction of the 3-ketoacyl-CoA intermediate that is formed in each cycle of fatty acid elongation. VLCFAs serve as precursors for ceramide and sphingolipids.</text>
</comment>
<dbReference type="PROSITE" id="PS00061">
    <property type="entry name" value="ADH_SHORT"/>
    <property type="match status" value="1"/>
</dbReference>
<dbReference type="GO" id="GO:0141040">
    <property type="term" value="F:very-long-chain 3-oxoacyl-CoA reductase activity"/>
    <property type="evidence" value="ECO:0007669"/>
    <property type="project" value="UniProtKB-EC"/>
</dbReference>
<reference evidence="15 16" key="1">
    <citation type="submission" date="2015-06" db="EMBL/GenBank/DDBJ databases">
        <title>Draft genome of the ant-associated black yeast Phialophora attae CBS 131958.</title>
        <authorList>
            <person name="Moreno L.F."/>
            <person name="Stielow B.J."/>
            <person name="de Hoog S."/>
            <person name="Vicente V.A."/>
            <person name="Weiss V.A."/>
            <person name="de Vries M."/>
            <person name="Cruz L.M."/>
            <person name="Souza E.M."/>
        </authorList>
    </citation>
    <scope>NUCLEOTIDE SEQUENCE [LARGE SCALE GENOMIC DNA]</scope>
    <source>
        <strain evidence="15 16">CBS 131958</strain>
    </source>
</reference>
<keyword evidence="3 12" id="KW-0812">Transmembrane</keyword>
<evidence type="ECO:0000256" key="10">
    <source>
        <dbReference type="ARBA" id="ARBA00023136"/>
    </source>
</evidence>
<dbReference type="HAMAP" id="MF_03107">
    <property type="entry name" value="3_ketoreductase"/>
    <property type="match status" value="1"/>
</dbReference>
<evidence type="ECO:0000313" key="15">
    <source>
        <dbReference type="EMBL" id="KPI37382.1"/>
    </source>
</evidence>
<evidence type="ECO:0000256" key="12">
    <source>
        <dbReference type="HAMAP-Rule" id="MF_03107"/>
    </source>
</evidence>
<dbReference type="EC" id="1.1.1.330" evidence="12"/>
<dbReference type="InterPro" id="IPR020904">
    <property type="entry name" value="Sc_DH/Rdtase_CS"/>
</dbReference>
<comment type="caution">
    <text evidence="15">The sequence shown here is derived from an EMBL/GenBank/DDBJ whole genome shotgun (WGS) entry which is preliminary data.</text>
</comment>
<sequence>MAPILHVQQHTALSLTLSTIGALTLATIFYQIVSFLLSTFIVSGHSLEKFKDKKSADGTWAVITGASDGLGRQYALQLADKGFNVLLISRTKAKLDALAEEISNKAKKSYDGGAQAEVLAVDFSTAGDEQYGQIERALKGKVVGVLINNVGLSHDRPVVFSETSLEEMESIIKINCLATLRVTKTVLPFMLPQRRGLILTMGSFAGLTPTPLLATYSGSKAFLQAWNTALAAELAPQGIVCTLAQAYLITSAMSKVRRPTWLIPTEKAFVKSSLAKIGNRGGSWGFGRGTGTPYWSHALIAGVVTGVSGAASDLTVGINKRMHEDILRRVLRKEKREREAGKKKE</sequence>
<dbReference type="Gene3D" id="3.40.50.720">
    <property type="entry name" value="NAD(P)-binding Rossmann-like Domain"/>
    <property type="match status" value="1"/>
</dbReference>
<proteinExistence type="inferred from homology"/>
<keyword evidence="6 12" id="KW-0521">NADP</keyword>
<feature type="active site" description="Proton acceptor" evidence="12">
    <location>
        <position position="216"/>
    </location>
</feature>
<dbReference type="GO" id="GO:0030497">
    <property type="term" value="P:fatty acid elongation"/>
    <property type="evidence" value="ECO:0007669"/>
    <property type="project" value="UniProtKB-UniRule"/>
</dbReference>
<dbReference type="RefSeq" id="XP_017997345.1">
    <property type="nucleotide sequence ID" value="XM_018138993.1"/>
</dbReference>
<dbReference type="GO" id="GO:0005789">
    <property type="term" value="C:endoplasmic reticulum membrane"/>
    <property type="evidence" value="ECO:0007669"/>
    <property type="project" value="UniProtKB-SubCell"/>
</dbReference>
<dbReference type="PIRSF" id="PIRSF000126">
    <property type="entry name" value="11-beta-HSD1"/>
    <property type="match status" value="1"/>
</dbReference>
<dbReference type="OrthoDB" id="5545019at2759"/>
<dbReference type="InterPro" id="IPR027533">
    <property type="entry name" value="3_ketoreductase_fungal"/>
</dbReference>
<feature type="binding site" evidence="12">
    <location>
        <position position="203"/>
    </location>
    <ligand>
        <name>substrate</name>
    </ligand>
</feature>
<keyword evidence="2 12" id="KW-0444">Lipid biosynthesis</keyword>
<dbReference type="Proteomes" id="UP000038010">
    <property type="component" value="Unassembled WGS sequence"/>
</dbReference>
<dbReference type="AlphaFoldDB" id="A0A0N1H550"/>
<dbReference type="InterPro" id="IPR002347">
    <property type="entry name" value="SDR_fam"/>
</dbReference>
<dbReference type="FunFam" id="3.40.50.720:FF:000137">
    <property type="entry name" value="Hydroxysteroid (17-beta) dehydrogenase 3"/>
    <property type="match status" value="1"/>
</dbReference>
<dbReference type="PANTHER" id="PTHR43086">
    <property type="entry name" value="VERY-LONG-CHAIN 3-OXOOACYL-COA REDUCTASE"/>
    <property type="match status" value="1"/>
</dbReference>
<keyword evidence="9 12" id="KW-0443">Lipid metabolism</keyword>
<accession>A0A0N1H550</accession>
<keyword evidence="16" id="KW-1185">Reference proteome</keyword>
<keyword evidence="4 12" id="KW-0256">Endoplasmic reticulum</keyword>
<comment type="pathway">
    <text evidence="1">Lipid metabolism; fatty acid biosynthesis.</text>
</comment>
<keyword evidence="11 12" id="KW-0275">Fatty acid biosynthesis</keyword>
<name>A0A0N1H550_9EURO</name>
<protein>
    <recommendedName>
        <fullName evidence="12">Very-long-chain 3-oxoacyl-CoA reductase</fullName>
        <ecNumber evidence="12">1.1.1.330</ecNumber>
    </recommendedName>
    <alternativeName>
        <fullName evidence="12">3-ketoacyl-CoA reductase</fullName>
        <shortName evidence="12">3-ketoreductase</shortName>
        <shortName evidence="12">KAR</shortName>
    </alternativeName>
    <alternativeName>
        <fullName evidence="12">Microsomal beta-keto-reductase</fullName>
    </alternativeName>
</protein>
<evidence type="ECO:0000256" key="6">
    <source>
        <dbReference type="ARBA" id="ARBA00022857"/>
    </source>
</evidence>
<organism evidence="15 16">
    <name type="scientific">Cyphellophora attinorum</name>
    <dbReference type="NCBI Taxonomy" id="1664694"/>
    <lineage>
        <taxon>Eukaryota</taxon>
        <taxon>Fungi</taxon>
        <taxon>Dikarya</taxon>
        <taxon>Ascomycota</taxon>
        <taxon>Pezizomycotina</taxon>
        <taxon>Eurotiomycetes</taxon>
        <taxon>Chaetothyriomycetidae</taxon>
        <taxon>Chaetothyriales</taxon>
        <taxon>Cyphellophoraceae</taxon>
        <taxon>Cyphellophora</taxon>
    </lineage>
</organism>
<evidence type="ECO:0000256" key="4">
    <source>
        <dbReference type="ARBA" id="ARBA00022824"/>
    </source>
</evidence>
<dbReference type="PRINTS" id="PR00081">
    <property type="entry name" value="GDHRDH"/>
</dbReference>
<keyword evidence="5 12" id="KW-0276">Fatty acid metabolism</keyword>
<evidence type="ECO:0000256" key="14">
    <source>
        <dbReference type="SAM" id="Phobius"/>
    </source>
</evidence>
<evidence type="ECO:0000256" key="1">
    <source>
        <dbReference type="ARBA" id="ARBA00005194"/>
    </source>
</evidence>
<keyword evidence="7 12" id="KW-1133">Transmembrane helix</keyword>
<comment type="catalytic activity">
    <reaction evidence="12">
        <text>a very-long-chain (3R)-3-hydroxyacyl-CoA + NADP(+) = a very-long-chain 3-oxoacyl-CoA + NADPH + H(+)</text>
        <dbReference type="Rhea" id="RHEA:48680"/>
        <dbReference type="ChEBI" id="CHEBI:15378"/>
        <dbReference type="ChEBI" id="CHEBI:57783"/>
        <dbReference type="ChEBI" id="CHEBI:58349"/>
        <dbReference type="ChEBI" id="CHEBI:85440"/>
        <dbReference type="ChEBI" id="CHEBI:90725"/>
        <dbReference type="EC" id="1.1.1.330"/>
    </reaction>
</comment>
<dbReference type="Pfam" id="PF00106">
    <property type="entry name" value="adh_short"/>
    <property type="match status" value="1"/>
</dbReference>
<evidence type="ECO:0000256" key="13">
    <source>
        <dbReference type="RuleBase" id="RU000363"/>
    </source>
</evidence>
<evidence type="ECO:0000256" key="9">
    <source>
        <dbReference type="ARBA" id="ARBA00023098"/>
    </source>
</evidence>
<evidence type="ECO:0000256" key="3">
    <source>
        <dbReference type="ARBA" id="ARBA00022692"/>
    </source>
</evidence>
<dbReference type="UniPathway" id="UPA00094"/>
<evidence type="ECO:0000313" key="16">
    <source>
        <dbReference type="Proteomes" id="UP000038010"/>
    </source>
</evidence>
<dbReference type="GeneID" id="28730873"/>
<keyword evidence="10 12" id="KW-0472">Membrane</keyword>
<evidence type="ECO:0000256" key="8">
    <source>
        <dbReference type="ARBA" id="ARBA00023002"/>
    </source>
</evidence>
<comment type="subcellular location">
    <subcellularLocation>
        <location evidence="12">Endoplasmic reticulum membrane</location>
        <topology evidence="12">Single-pass membrane protein</topology>
    </subcellularLocation>
</comment>
<dbReference type="GO" id="GO:0045703">
    <property type="term" value="F:ketoreductase activity"/>
    <property type="evidence" value="ECO:0007669"/>
    <property type="project" value="UniProtKB-UniRule"/>
</dbReference>
<keyword evidence="8 12" id="KW-0560">Oxidoreductase</keyword>
<dbReference type="PANTHER" id="PTHR43086:SF2">
    <property type="entry name" value="HYDROXYSTEROID DEHYDROGENASE-LIKE PROTEIN 1"/>
    <property type="match status" value="1"/>
</dbReference>
<gene>
    <name evidence="15" type="ORF">AB675_10236</name>
</gene>